<feature type="transmembrane region" description="Helical" evidence="1">
    <location>
        <begin position="166"/>
        <end position="187"/>
    </location>
</feature>
<evidence type="ECO:0000313" key="2">
    <source>
        <dbReference type="EMBL" id="GIJ52279.1"/>
    </source>
</evidence>
<keyword evidence="3" id="KW-1185">Reference proteome</keyword>
<feature type="transmembrane region" description="Helical" evidence="1">
    <location>
        <begin position="353"/>
        <end position="374"/>
    </location>
</feature>
<name>A0A8J3YUR6_9ACTN</name>
<feature type="transmembrane region" description="Helical" evidence="1">
    <location>
        <begin position="323"/>
        <end position="341"/>
    </location>
</feature>
<dbReference type="EMBL" id="BOPF01000072">
    <property type="protein sequence ID" value="GIJ52279.1"/>
    <property type="molecule type" value="Genomic_DNA"/>
</dbReference>
<protein>
    <submittedName>
        <fullName evidence="2">Uncharacterized protein</fullName>
    </submittedName>
</protein>
<keyword evidence="1" id="KW-0472">Membrane</keyword>
<accession>A0A8J3YUR6</accession>
<feature type="transmembrane region" description="Helical" evidence="1">
    <location>
        <begin position="12"/>
        <end position="33"/>
    </location>
</feature>
<evidence type="ECO:0000256" key="1">
    <source>
        <dbReference type="SAM" id="Phobius"/>
    </source>
</evidence>
<evidence type="ECO:0000313" key="3">
    <source>
        <dbReference type="Proteomes" id="UP000619260"/>
    </source>
</evidence>
<feature type="transmembrane region" description="Helical" evidence="1">
    <location>
        <begin position="288"/>
        <end position="308"/>
    </location>
</feature>
<dbReference type="RefSeq" id="WP_203905678.1">
    <property type="nucleotide sequence ID" value="NZ_BOPF01000072.1"/>
</dbReference>
<keyword evidence="1" id="KW-0812">Transmembrane</keyword>
<proteinExistence type="predicted"/>
<dbReference type="AlphaFoldDB" id="A0A8J3YUR6"/>
<dbReference type="Proteomes" id="UP000619260">
    <property type="component" value="Unassembled WGS sequence"/>
</dbReference>
<feature type="transmembrane region" description="Helical" evidence="1">
    <location>
        <begin position="137"/>
        <end position="160"/>
    </location>
</feature>
<organism evidence="2 3">
    <name type="scientific">Virgisporangium aliadipatigenens</name>
    <dbReference type="NCBI Taxonomy" id="741659"/>
    <lineage>
        <taxon>Bacteria</taxon>
        <taxon>Bacillati</taxon>
        <taxon>Actinomycetota</taxon>
        <taxon>Actinomycetes</taxon>
        <taxon>Micromonosporales</taxon>
        <taxon>Micromonosporaceae</taxon>
        <taxon>Virgisporangium</taxon>
    </lineage>
</organism>
<sequence length="412" mass="43186">MELRAAARDRRDSIVASGSILINGAMNAVVLALSARQGRTDEIAAYSVVTSVLTLVPVLVAGGSTLLYATGDECERQAVRSQRIFIVLPSLLVGTAVVGFVYTDRGYTWAAVLAVSVAVLCNNMGELQLGDLTRQKRFVASAIGVCGSKVCAVALVAADVTLTKAVAYAALAQFVGFEVALGASSWLRRRALVGLSWKAGLSAFRMNRQLFVLTLADLHVSRIVSIALSLVASTRVMGCLGTVMGAFQALLGVSQAALKVPMANRTRQRHGLGDAWGSAQAPNRDIEIGTLVGSVVVAAGLVLTADWITGTLLRLPMPESADWLRVFAVALPFATLNRAFLQNLLGGGDYHAANRLMCLIAVVLTVVLVPAALLLGVLGAAVSTLAAEAVAASVALMFWARTERSTVRSGRP</sequence>
<feature type="transmembrane region" description="Helical" evidence="1">
    <location>
        <begin position="208"/>
        <end position="229"/>
    </location>
</feature>
<feature type="transmembrane region" description="Helical" evidence="1">
    <location>
        <begin position="45"/>
        <end position="71"/>
    </location>
</feature>
<feature type="transmembrane region" description="Helical" evidence="1">
    <location>
        <begin position="83"/>
        <end position="101"/>
    </location>
</feature>
<feature type="transmembrane region" description="Helical" evidence="1">
    <location>
        <begin position="235"/>
        <end position="258"/>
    </location>
</feature>
<gene>
    <name evidence="2" type="ORF">Val02_91650</name>
</gene>
<keyword evidence="1" id="KW-1133">Transmembrane helix</keyword>
<feature type="transmembrane region" description="Helical" evidence="1">
    <location>
        <begin position="380"/>
        <end position="400"/>
    </location>
</feature>
<comment type="caution">
    <text evidence="2">The sequence shown here is derived from an EMBL/GenBank/DDBJ whole genome shotgun (WGS) entry which is preliminary data.</text>
</comment>
<reference evidence="2" key="1">
    <citation type="submission" date="2021-01" db="EMBL/GenBank/DDBJ databases">
        <title>Whole genome shotgun sequence of Virgisporangium aliadipatigenens NBRC 105644.</title>
        <authorList>
            <person name="Komaki H."/>
            <person name="Tamura T."/>
        </authorList>
    </citation>
    <scope>NUCLEOTIDE SEQUENCE</scope>
    <source>
        <strain evidence="2">NBRC 105644</strain>
    </source>
</reference>
<feature type="transmembrane region" description="Helical" evidence="1">
    <location>
        <begin position="107"/>
        <end position="125"/>
    </location>
</feature>